<keyword evidence="3" id="KW-1185">Reference proteome</keyword>
<feature type="compositionally biased region" description="Polar residues" evidence="1">
    <location>
        <begin position="793"/>
        <end position="811"/>
    </location>
</feature>
<organism evidence="2 3">
    <name type="scientific">Suillus luteus UH-Slu-Lm8-n1</name>
    <dbReference type="NCBI Taxonomy" id="930992"/>
    <lineage>
        <taxon>Eukaryota</taxon>
        <taxon>Fungi</taxon>
        <taxon>Dikarya</taxon>
        <taxon>Basidiomycota</taxon>
        <taxon>Agaricomycotina</taxon>
        <taxon>Agaricomycetes</taxon>
        <taxon>Agaricomycetidae</taxon>
        <taxon>Boletales</taxon>
        <taxon>Suillineae</taxon>
        <taxon>Suillaceae</taxon>
        <taxon>Suillus</taxon>
    </lineage>
</organism>
<gene>
    <name evidence="2" type="ORF">CY34DRAFT_16886</name>
</gene>
<dbReference type="Proteomes" id="UP000054485">
    <property type="component" value="Unassembled WGS sequence"/>
</dbReference>
<dbReference type="AlphaFoldDB" id="A0A0D0AUV0"/>
<reference evidence="3" key="2">
    <citation type="submission" date="2015-01" db="EMBL/GenBank/DDBJ databases">
        <title>Evolutionary Origins and Diversification of the Mycorrhizal Mutualists.</title>
        <authorList>
            <consortium name="DOE Joint Genome Institute"/>
            <consortium name="Mycorrhizal Genomics Consortium"/>
            <person name="Kohler A."/>
            <person name="Kuo A."/>
            <person name="Nagy L.G."/>
            <person name="Floudas D."/>
            <person name="Copeland A."/>
            <person name="Barry K.W."/>
            <person name="Cichocki N."/>
            <person name="Veneault-Fourrey C."/>
            <person name="LaButti K."/>
            <person name="Lindquist E.A."/>
            <person name="Lipzen A."/>
            <person name="Lundell T."/>
            <person name="Morin E."/>
            <person name="Murat C."/>
            <person name="Riley R."/>
            <person name="Ohm R."/>
            <person name="Sun H."/>
            <person name="Tunlid A."/>
            <person name="Henrissat B."/>
            <person name="Grigoriev I.V."/>
            <person name="Hibbett D.S."/>
            <person name="Martin F."/>
        </authorList>
    </citation>
    <scope>NUCLEOTIDE SEQUENCE [LARGE SCALE GENOMIC DNA]</scope>
    <source>
        <strain evidence="3">UH-Slu-Lm8-n1</strain>
    </source>
</reference>
<accession>A0A0D0AUV0</accession>
<name>A0A0D0AUV0_9AGAM</name>
<sequence length="912" mass="102913">MARTKQTGRRRQRVGTVIQPHVNPIRQQHRAMTAAKSAVKRAAVSRALPQPIHNFCIPVTKAELSMDLWDARAPQRIYYGVPEQVKYSAGDTGQVEFLRVPAMKDQQLVGYVPLPIKYRSSWVYLCHCVEYWLAVWKCWDGESKKKKKKTKAQQERADLVATSRKNAGARFLEAMVARRTVLEECMANGINDGRITSLDEFLIRDSRDWLFTEFDDLPDDADRYLEADPLHPDNKALFETGWGVEKDDIPLMLGHAGNAWMFNGLDVSEMFKKGMNAALKNLKDGGLEVQITHDCNAALPDKWHESHEPPIRFISERKEKFLRDGFTLDKPLVFLYHCLREGIDRVDFLREIMDMLAIDEARNQWSLRVDQLIDGEVTWDEFSDLVADELSLEIDARANAIGPDGIEPDVPFLRVDALIAVRAYLRNLQNKPDTAVNLLLRSISRFSTPDADDLKMWDWVMQTVKPDNVTTVLQEATDERSKLPNVGQAIVVDQPSVASPDLTSGVEYRSAIATDDHMEDARSDGSSKIPITTNTAVHTHDLETVSPVLSSAAKLPDPAKDVASDMVVDPAEASSWERTSTDRRTAWRHRGKSSNHNTFAMTYILFFGECVGNPLDKPLAFLHYCLTVEDDIEEEDFVREIMGFLPPDQRQDHWPERVASLYSGKTTWRQFSQSLADSLGLQGGRRDDGTDSDGKRILSPFQTVEAKLATRAYLRDLKEKPEEADRLFRAFVDGFSTLPSSDRAWDAVQHLSRSMTPTAALQLIDERWYRQCHGDNSEKGQTEGTSHDPLGQTADTGMGSQDGMQARPNSSLHQISQFTAARDDNVQLTDEDPFIPESLFSLAEVQRAINSLINDGISFNEFRNILLTDTPPIHAQAVRNALQRLDPCHVDTKILDALLEKLQQEEMLAVPT</sequence>
<dbReference type="OrthoDB" id="2677236at2759"/>
<dbReference type="InParanoid" id="A0A0D0AUV0"/>
<reference evidence="2 3" key="1">
    <citation type="submission" date="2014-04" db="EMBL/GenBank/DDBJ databases">
        <authorList>
            <consortium name="DOE Joint Genome Institute"/>
            <person name="Kuo A."/>
            <person name="Ruytinx J."/>
            <person name="Rineau F."/>
            <person name="Colpaert J."/>
            <person name="Kohler A."/>
            <person name="Nagy L.G."/>
            <person name="Floudas D."/>
            <person name="Copeland A."/>
            <person name="Barry K.W."/>
            <person name="Cichocki N."/>
            <person name="Veneault-Fourrey C."/>
            <person name="LaButti K."/>
            <person name="Lindquist E.A."/>
            <person name="Lipzen A."/>
            <person name="Lundell T."/>
            <person name="Morin E."/>
            <person name="Murat C."/>
            <person name="Sun H."/>
            <person name="Tunlid A."/>
            <person name="Henrissat B."/>
            <person name="Grigoriev I.V."/>
            <person name="Hibbett D.S."/>
            <person name="Martin F."/>
            <person name="Nordberg H.P."/>
            <person name="Cantor M.N."/>
            <person name="Hua S.X."/>
        </authorList>
    </citation>
    <scope>NUCLEOTIDE SEQUENCE [LARGE SCALE GENOMIC DNA]</scope>
    <source>
        <strain evidence="2 3">UH-Slu-Lm8-n1</strain>
    </source>
</reference>
<feature type="region of interest" description="Disordered" evidence="1">
    <location>
        <begin position="774"/>
        <end position="811"/>
    </location>
</feature>
<dbReference type="EMBL" id="KN835601">
    <property type="protein sequence ID" value="KIK35653.1"/>
    <property type="molecule type" value="Genomic_DNA"/>
</dbReference>
<evidence type="ECO:0000256" key="1">
    <source>
        <dbReference type="SAM" id="MobiDB-lite"/>
    </source>
</evidence>
<proteinExistence type="predicted"/>
<protein>
    <submittedName>
        <fullName evidence="2">Uncharacterized protein</fullName>
    </submittedName>
</protein>
<evidence type="ECO:0000313" key="2">
    <source>
        <dbReference type="EMBL" id="KIK35653.1"/>
    </source>
</evidence>
<evidence type="ECO:0000313" key="3">
    <source>
        <dbReference type="Proteomes" id="UP000054485"/>
    </source>
</evidence>
<dbReference type="HOGENOM" id="CLU_014700_0_0_1"/>